<gene>
    <name evidence="2" type="ORF">PACLA_8A005780</name>
</gene>
<dbReference type="PROSITE" id="PS50158">
    <property type="entry name" value="ZF_CCHC"/>
    <property type="match status" value="1"/>
</dbReference>
<feature type="compositionally biased region" description="Basic and acidic residues" evidence="1">
    <location>
        <begin position="114"/>
        <end position="127"/>
    </location>
</feature>
<evidence type="ECO:0000256" key="1">
    <source>
        <dbReference type="SAM" id="MobiDB-lite"/>
    </source>
</evidence>
<evidence type="ECO:0000313" key="2">
    <source>
        <dbReference type="EMBL" id="CAB4037244.1"/>
    </source>
</evidence>
<dbReference type="EMBL" id="CACRXK020022878">
    <property type="protein sequence ID" value="CAB4037244.1"/>
    <property type="molecule type" value="Genomic_DNA"/>
</dbReference>
<accession>A0A7D9LUA1</accession>
<keyword evidence="3" id="KW-1185">Reference proteome</keyword>
<sequence length="127" mass="14379">MHGLLKKRVTKGISSFSTGASSQQFRPRNEQSQGPKKCSVCSNQHGVWRCDVFKYLDYDAKRKCVQENGLCNKCLDRGHISTNCPKTRFRCQVDNCGGRYHTLMHRPNKSLKISGERKDPSKSGEAD</sequence>
<protein>
    <submittedName>
        <fullName evidence="2">PREDICTED: uncharacterized protein LOC107343697</fullName>
    </submittedName>
</protein>
<feature type="region of interest" description="Disordered" evidence="1">
    <location>
        <begin position="107"/>
        <end position="127"/>
    </location>
</feature>
<dbReference type="InterPro" id="IPR001878">
    <property type="entry name" value="Znf_CCHC"/>
</dbReference>
<evidence type="ECO:0000313" key="3">
    <source>
        <dbReference type="Proteomes" id="UP001152795"/>
    </source>
</evidence>
<dbReference type="GO" id="GO:0008270">
    <property type="term" value="F:zinc ion binding"/>
    <property type="evidence" value="ECO:0007669"/>
    <property type="project" value="InterPro"/>
</dbReference>
<feature type="region of interest" description="Disordered" evidence="1">
    <location>
        <begin position="16"/>
        <end position="37"/>
    </location>
</feature>
<dbReference type="Proteomes" id="UP001152795">
    <property type="component" value="Unassembled WGS sequence"/>
</dbReference>
<comment type="caution">
    <text evidence="2">The sequence shown here is derived from an EMBL/GenBank/DDBJ whole genome shotgun (WGS) entry which is preliminary data.</text>
</comment>
<organism evidence="2 3">
    <name type="scientific">Paramuricea clavata</name>
    <name type="common">Red gorgonian</name>
    <name type="synonym">Violescent sea-whip</name>
    <dbReference type="NCBI Taxonomy" id="317549"/>
    <lineage>
        <taxon>Eukaryota</taxon>
        <taxon>Metazoa</taxon>
        <taxon>Cnidaria</taxon>
        <taxon>Anthozoa</taxon>
        <taxon>Octocorallia</taxon>
        <taxon>Malacalcyonacea</taxon>
        <taxon>Plexauridae</taxon>
        <taxon>Paramuricea</taxon>
    </lineage>
</organism>
<dbReference type="GO" id="GO:0003676">
    <property type="term" value="F:nucleic acid binding"/>
    <property type="evidence" value="ECO:0007669"/>
    <property type="project" value="InterPro"/>
</dbReference>
<proteinExistence type="predicted"/>
<dbReference type="PANTHER" id="PTHR47331">
    <property type="entry name" value="PHD-TYPE DOMAIN-CONTAINING PROTEIN"/>
    <property type="match status" value="1"/>
</dbReference>
<name>A0A7D9LUA1_PARCT</name>
<dbReference type="AlphaFoldDB" id="A0A7D9LUA1"/>
<dbReference type="OrthoDB" id="8056668at2759"/>
<reference evidence="2" key="1">
    <citation type="submission" date="2020-04" db="EMBL/GenBank/DDBJ databases">
        <authorList>
            <person name="Alioto T."/>
            <person name="Alioto T."/>
            <person name="Gomez Garrido J."/>
        </authorList>
    </citation>
    <scope>NUCLEOTIDE SEQUENCE</scope>
    <source>
        <strain evidence="2">A484AB</strain>
    </source>
</reference>